<sequence length="136" mass="14871">MNQDRWSLRGKKAVVTGGSKGIGAAIVKEFLDLGAEVLAVARKEEDLAALQQAHPERLLTLATDVSQEQGRQALLQLVQEQWGKLDVLVNNVGTNIRKPATDYSTEEYDFILNTNYITGQCLAVDGGFTTNGFHPL</sequence>
<accession>A0A5C8JG60</accession>
<dbReference type="PRINTS" id="PR00081">
    <property type="entry name" value="GDHRDH"/>
</dbReference>
<dbReference type="AlphaFoldDB" id="A0A5C8JG60"/>
<dbReference type="SUPFAM" id="SSF51735">
    <property type="entry name" value="NAD(P)-binding Rossmann-fold domains"/>
    <property type="match status" value="1"/>
</dbReference>
<dbReference type="InterPro" id="IPR036291">
    <property type="entry name" value="NAD(P)-bd_dom_sf"/>
</dbReference>
<proteinExistence type="predicted"/>
<dbReference type="RefSeq" id="WP_147923125.1">
    <property type="nucleotide sequence ID" value="NZ_VRTY01000080.1"/>
</dbReference>
<name>A0A5C8JG60_9BACT</name>
<reference evidence="2 3" key="1">
    <citation type="submission" date="2019-08" db="EMBL/GenBank/DDBJ databases">
        <authorList>
            <person name="Shi S."/>
        </authorList>
    </citation>
    <scope>NUCLEOTIDE SEQUENCE [LARGE SCALE GENOMIC DNA]</scope>
    <source>
        <strain evidence="2 3">GY10130</strain>
    </source>
</reference>
<dbReference type="Proteomes" id="UP000321926">
    <property type="component" value="Unassembled WGS sequence"/>
</dbReference>
<keyword evidence="1" id="KW-0560">Oxidoreductase</keyword>
<protein>
    <submittedName>
        <fullName evidence="2">SDR family NAD(P)-dependent oxidoreductase</fullName>
    </submittedName>
</protein>
<keyword evidence="3" id="KW-1185">Reference proteome</keyword>
<evidence type="ECO:0000313" key="2">
    <source>
        <dbReference type="EMBL" id="TXK36411.1"/>
    </source>
</evidence>
<organism evidence="2 3">
    <name type="scientific">Pontibacter qinzhouensis</name>
    <dbReference type="NCBI Taxonomy" id="2603253"/>
    <lineage>
        <taxon>Bacteria</taxon>
        <taxon>Pseudomonadati</taxon>
        <taxon>Bacteroidota</taxon>
        <taxon>Cytophagia</taxon>
        <taxon>Cytophagales</taxon>
        <taxon>Hymenobacteraceae</taxon>
        <taxon>Pontibacter</taxon>
    </lineage>
</organism>
<dbReference type="OrthoDB" id="9804104at2"/>
<dbReference type="Pfam" id="PF00106">
    <property type="entry name" value="adh_short"/>
    <property type="match status" value="1"/>
</dbReference>
<dbReference type="EMBL" id="VRTY01000080">
    <property type="protein sequence ID" value="TXK36411.1"/>
    <property type="molecule type" value="Genomic_DNA"/>
</dbReference>
<dbReference type="Gene3D" id="3.40.50.720">
    <property type="entry name" value="NAD(P)-binding Rossmann-like Domain"/>
    <property type="match status" value="1"/>
</dbReference>
<evidence type="ECO:0000256" key="1">
    <source>
        <dbReference type="ARBA" id="ARBA00023002"/>
    </source>
</evidence>
<dbReference type="InterPro" id="IPR002347">
    <property type="entry name" value="SDR_fam"/>
</dbReference>
<dbReference type="GO" id="GO:0016491">
    <property type="term" value="F:oxidoreductase activity"/>
    <property type="evidence" value="ECO:0007669"/>
    <property type="project" value="UniProtKB-KW"/>
</dbReference>
<dbReference type="InterPro" id="IPR045000">
    <property type="entry name" value="TR"/>
</dbReference>
<gene>
    <name evidence="2" type="ORF">FVR03_17820</name>
</gene>
<evidence type="ECO:0000313" key="3">
    <source>
        <dbReference type="Proteomes" id="UP000321926"/>
    </source>
</evidence>
<dbReference type="PANTHER" id="PTHR42898:SF6">
    <property type="entry name" value="NADP-DEPENDENT MANNITOL DEHYDROGENASE"/>
    <property type="match status" value="1"/>
</dbReference>
<dbReference type="PANTHER" id="PTHR42898">
    <property type="entry name" value="TROPINONE REDUCTASE"/>
    <property type="match status" value="1"/>
</dbReference>
<comment type="caution">
    <text evidence="2">The sequence shown here is derived from an EMBL/GenBank/DDBJ whole genome shotgun (WGS) entry which is preliminary data.</text>
</comment>